<dbReference type="EMBL" id="JBHSIV010000020">
    <property type="protein sequence ID" value="MFC5064136.1"/>
    <property type="molecule type" value="Genomic_DNA"/>
</dbReference>
<evidence type="ECO:0000313" key="2">
    <source>
        <dbReference type="Proteomes" id="UP001595947"/>
    </source>
</evidence>
<proteinExistence type="predicted"/>
<protein>
    <submittedName>
        <fullName evidence="1">Uncharacterized protein</fullName>
    </submittedName>
</protein>
<accession>A0ABV9YU29</accession>
<organism evidence="1 2">
    <name type="scientific">Actinomycetospora atypica</name>
    <dbReference type="NCBI Taxonomy" id="1290095"/>
    <lineage>
        <taxon>Bacteria</taxon>
        <taxon>Bacillati</taxon>
        <taxon>Actinomycetota</taxon>
        <taxon>Actinomycetes</taxon>
        <taxon>Pseudonocardiales</taxon>
        <taxon>Pseudonocardiaceae</taxon>
        <taxon>Actinomycetospora</taxon>
    </lineage>
</organism>
<evidence type="ECO:0000313" key="1">
    <source>
        <dbReference type="EMBL" id="MFC5064136.1"/>
    </source>
</evidence>
<reference evidence="2" key="1">
    <citation type="journal article" date="2019" name="Int. J. Syst. Evol. Microbiol.">
        <title>The Global Catalogue of Microorganisms (GCM) 10K type strain sequencing project: providing services to taxonomists for standard genome sequencing and annotation.</title>
        <authorList>
            <consortium name="The Broad Institute Genomics Platform"/>
            <consortium name="The Broad Institute Genome Sequencing Center for Infectious Disease"/>
            <person name="Wu L."/>
            <person name="Ma J."/>
        </authorList>
    </citation>
    <scope>NUCLEOTIDE SEQUENCE [LARGE SCALE GENOMIC DNA]</scope>
    <source>
        <strain evidence="2">CGMCC 4.7093</strain>
    </source>
</reference>
<comment type="caution">
    <text evidence="1">The sequence shown here is derived from an EMBL/GenBank/DDBJ whole genome shotgun (WGS) entry which is preliminary data.</text>
</comment>
<dbReference type="Proteomes" id="UP001595947">
    <property type="component" value="Unassembled WGS sequence"/>
</dbReference>
<sequence length="98" mass="10111">MTIEVGDVAGSPQRTPDLPDDVARIGSAALGALPQWRRDGLRDEALTAIAAVATRLAGSAPEDTPARRADAYVLTALLLLNSDPSSGALATDLVEMLS</sequence>
<dbReference type="RefSeq" id="WP_378037485.1">
    <property type="nucleotide sequence ID" value="NZ_JBHSIV010000020.1"/>
</dbReference>
<gene>
    <name evidence="1" type="ORF">ACFPBZ_18080</name>
</gene>
<keyword evidence="2" id="KW-1185">Reference proteome</keyword>
<name>A0ABV9YU29_9PSEU</name>